<dbReference type="GeneID" id="29063957"/>
<dbReference type="KEGG" id="vg:29063957"/>
<proteinExistence type="predicted"/>
<sequence>MYLQFTFYILTSLYLANCDKLSFYFDMVINGSDTTTTVDVLLNNEHIITFDGYDIYPTIPYMIGDRIFLPLYKYMFTDFFRQFRFVTSDIHEELGYNYSCDYTNNVPTFAQYCLYNGEIYTNEDSGSRITNKNMWLRNSGFRFQKTFDDDDCIIHLRSLVRKMENSKQ</sequence>
<name>A0A1C9KC42_9POXV</name>
<dbReference type="Proteomes" id="UP000203649">
    <property type="component" value="Segment"/>
</dbReference>
<reference evidence="1 2" key="1">
    <citation type="journal article" date="2016" name="Virus Genes">
        <title>The genomes of three North American orthopoxviruses.</title>
        <authorList>
            <person name="Smithson C."/>
            <person name="Tang N."/>
            <person name="Sammons S."/>
            <person name="Frace M."/>
            <person name="Batra D."/>
            <person name="Li Y."/>
            <person name="Emerson G.L."/>
            <person name="Carroll D.S."/>
            <person name="Upton C."/>
        </authorList>
    </citation>
    <scope>NUCLEOTIDE SEQUENCE [LARGE SCALE GENOMIC DNA]</scope>
    <source>
        <strain evidence="1 2">CA</strain>
    </source>
</reference>
<protein>
    <submittedName>
        <fullName evidence="1">Mpv-z-n3r</fullName>
    </submittedName>
</protein>
<dbReference type="InterPro" id="IPR037055">
    <property type="entry name" value="MHC_I-like_Ag-recog_sf"/>
</dbReference>
<dbReference type="EMBL" id="KU749311">
    <property type="protein sequence ID" value="AOP31700.1"/>
    <property type="molecule type" value="Genomic_DNA"/>
</dbReference>
<gene>
    <name evidence="1" type="ORF">VPXV-CA-010</name>
</gene>
<evidence type="ECO:0000313" key="2">
    <source>
        <dbReference type="Proteomes" id="UP000203649"/>
    </source>
</evidence>
<dbReference type="Gene3D" id="3.30.500.10">
    <property type="entry name" value="MHC class I-like antigen recognition-like"/>
    <property type="match status" value="1"/>
</dbReference>
<accession>A0A1C9KC42</accession>
<organism evidence="1 2">
    <name type="scientific">Volepox virus</name>
    <dbReference type="NCBI Taxonomy" id="28874"/>
    <lineage>
        <taxon>Viruses</taxon>
        <taxon>Varidnaviria</taxon>
        <taxon>Bamfordvirae</taxon>
        <taxon>Nucleocytoviricota</taxon>
        <taxon>Pokkesviricetes</taxon>
        <taxon>Chitovirales</taxon>
        <taxon>Poxviridae</taxon>
        <taxon>Chordopoxvirinae</taxon>
        <taxon>Orthopoxvirus</taxon>
        <taxon>Orthopoxvirus volepox</taxon>
    </lineage>
</organism>
<dbReference type="RefSeq" id="YP_009281758.1">
    <property type="nucleotide sequence ID" value="NC_031033.1"/>
</dbReference>
<keyword evidence="2" id="KW-1185">Reference proteome</keyword>
<evidence type="ECO:0000313" key="1">
    <source>
        <dbReference type="EMBL" id="AOP31700.1"/>
    </source>
</evidence>